<evidence type="ECO:0000259" key="3">
    <source>
        <dbReference type="Pfam" id="PF02581"/>
    </source>
</evidence>
<dbReference type="RefSeq" id="WP_188552908.1">
    <property type="nucleotide sequence ID" value="NZ_BMGT01000001.1"/>
</dbReference>
<comment type="caution">
    <text evidence="4">The sequence shown here is derived from an EMBL/GenBank/DDBJ whole genome shotgun (WGS) entry which is preliminary data.</text>
</comment>
<keyword evidence="2" id="KW-0784">Thiamine biosynthesis</keyword>
<evidence type="ECO:0000313" key="4">
    <source>
        <dbReference type="EMBL" id="GGG69152.1"/>
    </source>
</evidence>
<dbReference type="Proteomes" id="UP000647241">
    <property type="component" value="Unassembled WGS sequence"/>
</dbReference>
<reference evidence="4" key="2">
    <citation type="submission" date="2020-09" db="EMBL/GenBank/DDBJ databases">
        <authorList>
            <person name="Sun Q."/>
            <person name="Zhou Y."/>
        </authorList>
    </citation>
    <scope>NUCLEOTIDE SEQUENCE</scope>
    <source>
        <strain evidence="4">CGMCC 1.12997</strain>
    </source>
</reference>
<dbReference type="Gene3D" id="3.20.20.70">
    <property type="entry name" value="Aldolase class I"/>
    <property type="match status" value="1"/>
</dbReference>
<sequence length="195" mass="20268">MRRYAITDRLLLPASSSLPQQTALWAAEGIDYIQLREKDLPAGAIATLARQMLEALQGSRSRLLINSRLDIAVATAAHGVHLTAAAGELTPAQVRKVYAAAGLPRPVISVSCHTLAEIEVARNEADLILFAPVFQKSIAGKVVTPGQGLEALRSACLAAAPTSVYALGGVTGENADSCLGVGAAGIAAIHLFHTL</sequence>
<dbReference type="Pfam" id="PF02581">
    <property type="entry name" value="TMP-TENI"/>
    <property type="match status" value="1"/>
</dbReference>
<keyword evidence="5" id="KW-1185">Reference proteome</keyword>
<comment type="pathway">
    <text evidence="1">Cofactor biosynthesis; thiamine diphosphate biosynthesis.</text>
</comment>
<name>A0A917H6N0_9BACT</name>
<evidence type="ECO:0000256" key="2">
    <source>
        <dbReference type="ARBA" id="ARBA00022977"/>
    </source>
</evidence>
<dbReference type="EMBL" id="BMGT01000001">
    <property type="protein sequence ID" value="GGG69152.1"/>
    <property type="molecule type" value="Genomic_DNA"/>
</dbReference>
<proteinExistence type="predicted"/>
<dbReference type="GO" id="GO:0005737">
    <property type="term" value="C:cytoplasm"/>
    <property type="evidence" value="ECO:0007669"/>
    <property type="project" value="TreeGrafter"/>
</dbReference>
<reference evidence="4" key="1">
    <citation type="journal article" date="2014" name="Int. J. Syst. Evol. Microbiol.">
        <title>Complete genome sequence of Corynebacterium casei LMG S-19264T (=DSM 44701T), isolated from a smear-ripened cheese.</title>
        <authorList>
            <consortium name="US DOE Joint Genome Institute (JGI-PGF)"/>
            <person name="Walter F."/>
            <person name="Albersmeier A."/>
            <person name="Kalinowski J."/>
            <person name="Ruckert C."/>
        </authorList>
    </citation>
    <scope>NUCLEOTIDE SEQUENCE</scope>
    <source>
        <strain evidence="4">CGMCC 1.12997</strain>
    </source>
</reference>
<dbReference type="PANTHER" id="PTHR20857:SF15">
    <property type="entry name" value="THIAMINE-PHOSPHATE SYNTHASE"/>
    <property type="match status" value="1"/>
</dbReference>
<dbReference type="GO" id="GO:0004789">
    <property type="term" value="F:thiamine-phosphate diphosphorylase activity"/>
    <property type="evidence" value="ECO:0007669"/>
    <property type="project" value="TreeGrafter"/>
</dbReference>
<protein>
    <submittedName>
        <fullName evidence="4">Thiamine-phosphate synthase</fullName>
    </submittedName>
</protein>
<evidence type="ECO:0000313" key="5">
    <source>
        <dbReference type="Proteomes" id="UP000647241"/>
    </source>
</evidence>
<dbReference type="SUPFAM" id="SSF51391">
    <property type="entry name" value="Thiamin phosphate synthase"/>
    <property type="match status" value="1"/>
</dbReference>
<dbReference type="GO" id="GO:0009228">
    <property type="term" value="P:thiamine biosynthetic process"/>
    <property type="evidence" value="ECO:0007669"/>
    <property type="project" value="UniProtKB-KW"/>
</dbReference>
<organism evidence="4 5">
    <name type="scientific">Edaphobacter dinghuensis</name>
    <dbReference type="NCBI Taxonomy" id="1560005"/>
    <lineage>
        <taxon>Bacteria</taxon>
        <taxon>Pseudomonadati</taxon>
        <taxon>Acidobacteriota</taxon>
        <taxon>Terriglobia</taxon>
        <taxon>Terriglobales</taxon>
        <taxon>Acidobacteriaceae</taxon>
        <taxon>Edaphobacter</taxon>
    </lineage>
</organism>
<dbReference type="InterPro" id="IPR022998">
    <property type="entry name" value="ThiamineP_synth_TenI"/>
</dbReference>
<dbReference type="InterPro" id="IPR013785">
    <property type="entry name" value="Aldolase_TIM"/>
</dbReference>
<gene>
    <name evidence="4" type="primary">thiE</name>
    <name evidence="4" type="ORF">GCM10011585_08960</name>
</gene>
<accession>A0A917H6N0</accession>
<dbReference type="InterPro" id="IPR036206">
    <property type="entry name" value="ThiamineP_synth_sf"/>
</dbReference>
<evidence type="ECO:0000256" key="1">
    <source>
        <dbReference type="ARBA" id="ARBA00004948"/>
    </source>
</evidence>
<feature type="domain" description="Thiamine phosphate synthase/TenI" evidence="3">
    <location>
        <begin position="4"/>
        <end position="190"/>
    </location>
</feature>
<dbReference type="AlphaFoldDB" id="A0A917H6N0"/>
<dbReference type="PANTHER" id="PTHR20857">
    <property type="entry name" value="THIAMINE-PHOSPHATE PYROPHOSPHORYLASE"/>
    <property type="match status" value="1"/>
</dbReference>
<dbReference type="CDD" id="cd00564">
    <property type="entry name" value="TMP_TenI"/>
    <property type="match status" value="1"/>
</dbReference>